<sequence length="282" mass="31122">MPKSKQISPTKAATKPLSTKKPQPKVKSVGKTKPKVQQKSVKKSVRNPLKKAMRRSPLMRAALQPTILGLAKEKPVKKSRVTFKKSHRRPLDALQSLGMSRRTKLIDASPKRTAKGTSVLFLGKDSRTTKMPKNVKTSTAASEKNQLPRLKRRMEFRVMTKDETRATDGVNFFCNLGVKMQPPVTRKYQPLRQRGEAGFEGRLAGGEGTGRGDFALRTPVRTQPSGLSSLVGKVAGTGAFGNDVLVPLTGRLPIIDFISTKEFQNMSAASNWKPHSRKNTHL</sequence>
<dbReference type="AlphaFoldDB" id="A0A6P8L561"/>
<feature type="region of interest" description="Disordered" evidence="1">
    <location>
        <begin position="1"/>
        <end position="47"/>
    </location>
</feature>
<feature type="compositionally biased region" description="Polar residues" evidence="1">
    <location>
        <begin position="1"/>
        <end position="21"/>
    </location>
</feature>
<accession>A0A6P8L561</accession>
<dbReference type="Proteomes" id="UP000515162">
    <property type="component" value="Chromosome X"/>
</dbReference>
<feature type="region of interest" description="Disordered" evidence="1">
    <location>
        <begin position="200"/>
        <end position="221"/>
    </location>
</feature>
<name>A0A6P8L561_DROMA</name>
<evidence type="ECO:0000313" key="3">
    <source>
        <dbReference type="RefSeq" id="XP_033170969.1"/>
    </source>
</evidence>
<keyword evidence="2" id="KW-1185">Reference proteome</keyword>
<evidence type="ECO:0000313" key="2">
    <source>
        <dbReference type="Proteomes" id="UP000515162"/>
    </source>
</evidence>
<dbReference type="RefSeq" id="XP_033170969.1">
    <property type="nucleotide sequence ID" value="XM_033315078.1"/>
</dbReference>
<gene>
    <name evidence="3" type="primary">LOC117147933</name>
</gene>
<evidence type="ECO:0000256" key="1">
    <source>
        <dbReference type="SAM" id="MobiDB-lite"/>
    </source>
</evidence>
<organism evidence="2 3">
    <name type="scientific">Drosophila mauritiana</name>
    <name type="common">Fruit fly</name>
    <dbReference type="NCBI Taxonomy" id="7226"/>
    <lineage>
        <taxon>Eukaryota</taxon>
        <taxon>Metazoa</taxon>
        <taxon>Ecdysozoa</taxon>
        <taxon>Arthropoda</taxon>
        <taxon>Hexapoda</taxon>
        <taxon>Insecta</taxon>
        <taxon>Pterygota</taxon>
        <taxon>Neoptera</taxon>
        <taxon>Endopterygota</taxon>
        <taxon>Diptera</taxon>
        <taxon>Brachycera</taxon>
        <taxon>Muscomorpha</taxon>
        <taxon>Ephydroidea</taxon>
        <taxon>Drosophilidae</taxon>
        <taxon>Drosophila</taxon>
        <taxon>Sophophora</taxon>
    </lineage>
</organism>
<protein>
    <submittedName>
        <fullName evidence="3">Uncharacterized protein LOC117147933</fullName>
    </submittedName>
</protein>
<reference evidence="3" key="1">
    <citation type="submission" date="2025-08" db="UniProtKB">
        <authorList>
            <consortium name="RefSeq"/>
        </authorList>
    </citation>
    <scope>IDENTIFICATION</scope>
    <source>
        <strain evidence="3">Mau12</strain>
        <tissue evidence="3">Whole Body</tissue>
    </source>
</reference>
<proteinExistence type="predicted"/>
<dbReference type="GeneID" id="117147933"/>
<feature type="compositionally biased region" description="Basic residues" evidence="1">
    <location>
        <begin position="22"/>
        <end position="47"/>
    </location>
</feature>